<gene>
    <name evidence="2" type="ORF">AGERDE_LOCUS8155</name>
</gene>
<protein>
    <submittedName>
        <fullName evidence="2">4593_t:CDS:1</fullName>
    </submittedName>
</protein>
<dbReference type="Proteomes" id="UP000789831">
    <property type="component" value="Unassembled WGS sequence"/>
</dbReference>
<evidence type="ECO:0000256" key="1">
    <source>
        <dbReference type="SAM" id="SignalP"/>
    </source>
</evidence>
<reference evidence="2" key="1">
    <citation type="submission" date="2021-06" db="EMBL/GenBank/DDBJ databases">
        <authorList>
            <person name="Kallberg Y."/>
            <person name="Tangrot J."/>
            <person name="Rosling A."/>
        </authorList>
    </citation>
    <scope>NUCLEOTIDE SEQUENCE</scope>
    <source>
        <strain evidence="2">MT106</strain>
    </source>
</reference>
<feature type="chain" id="PRO_5040122356" evidence="1">
    <location>
        <begin position="23"/>
        <end position="313"/>
    </location>
</feature>
<evidence type="ECO:0000313" key="2">
    <source>
        <dbReference type="EMBL" id="CAG8581699.1"/>
    </source>
</evidence>
<keyword evidence="3" id="KW-1185">Reference proteome</keyword>
<accession>A0A9N9BZX8</accession>
<feature type="signal peptide" evidence="1">
    <location>
        <begin position="1"/>
        <end position="22"/>
    </location>
</feature>
<keyword evidence="1" id="KW-0732">Signal</keyword>
<organism evidence="2 3">
    <name type="scientific">Ambispora gerdemannii</name>
    <dbReference type="NCBI Taxonomy" id="144530"/>
    <lineage>
        <taxon>Eukaryota</taxon>
        <taxon>Fungi</taxon>
        <taxon>Fungi incertae sedis</taxon>
        <taxon>Mucoromycota</taxon>
        <taxon>Glomeromycotina</taxon>
        <taxon>Glomeromycetes</taxon>
        <taxon>Archaeosporales</taxon>
        <taxon>Ambisporaceae</taxon>
        <taxon>Ambispora</taxon>
    </lineage>
</organism>
<name>A0A9N9BZX8_9GLOM</name>
<dbReference type="AlphaFoldDB" id="A0A9N9BZX8"/>
<evidence type="ECO:0000313" key="3">
    <source>
        <dbReference type="Proteomes" id="UP000789831"/>
    </source>
</evidence>
<sequence length="313" mass="35818">MIFKHCLFVFTLFLLNSKYVALADCPTYFKVAQCTPCQTTRYQLTIPSVPGNLTSATTCDQPGRFKGFADAKYAKTPNAKYSAINTEFCNLDNPCPSNVSIKGYQQIQKDCTKEIASQDNSVFGLFYSYYYAVPDYQNLCLKSSSNSGSYVWRDIDDLEIEYIRRKRDPSNRTIIGDIYNLFPPTLKIYFRYKDSNSTLNDDVPDEILCSEDYLKITDIYDRYIAENRRRNQQTATDNNILQPQSQPQSNTVLYHNLPQTVNQHTATTQVLFDHNLSQIANQHTATTQVPSNHNYAYNDPSYASNLAFKPLLT</sequence>
<dbReference type="EMBL" id="CAJVPL010001655">
    <property type="protein sequence ID" value="CAG8581699.1"/>
    <property type="molecule type" value="Genomic_DNA"/>
</dbReference>
<comment type="caution">
    <text evidence="2">The sequence shown here is derived from an EMBL/GenBank/DDBJ whole genome shotgun (WGS) entry which is preliminary data.</text>
</comment>
<dbReference type="OrthoDB" id="2305077at2759"/>
<proteinExistence type="predicted"/>